<keyword evidence="2" id="KW-1185">Reference proteome</keyword>
<reference evidence="2" key="1">
    <citation type="submission" date="2016-01" db="EMBL/GenBank/DDBJ databases">
        <authorList>
            <person name="Mitreva M."/>
            <person name="Pepin K.H."/>
            <person name="Mihindukulasuriya K.A."/>
            <person name="Fulton R."/>
            <person name="Fronick C."/>
            <person name="O'Laughlin M."/>
            <person name="Miner T."/>
            <person name="Herter B."/>
            <person name="Rosa B.A."/>
            <person name="Cordes M."/>
            <person name="Tomlinson C."/>
            <person name="Wollam A."/>
            <person name="Palsikar V.B."/>
            <person name="Mardis E.R."/>
            <person name="Wilson R.K."/>
        </authorList>
    </citation>
    <scope>NUCLEOTIDE SEQUENCE [LARGE SCALE GENOMIC DNA]</scope>
    <source>
        <strain evidence="2">MJR7716</strain>
    </source>
</reference>
<accession>A0A133PZ49</accession>
<dbReference type="Proteomes" id="UP000070533">
    <property type="component" value="Unassembled WGS sequence"/>
</dbReference>
<gene>
    <name evidence="1" type="ORF">HMPREF3226_02037</name>
</gene>
<comment type="caution">
    <text evidence="1">The sequence shown here is derived from an EMBL/GenBank/DDBJ whole genome shotgun (WGS) entry which is preliminary data.</text>
</comment>
<evidence type="ECO:0000313" key="2">
    <source>
        <dbReference type="Proteomes" id="UP000070533"/>
    </source>
</evidence>
<evidence type="ECO:0000313" key="1">
    <source>
        <dbReference type="EMBL" id="KXA35559.1"/>
    </source>
</evidence>
<dbReference type="AlphaFoldDB" id="A0A133PZ49"/>
<name>A0A133PZ49_9BACT</name>
<dbReference type="PATRIC" id="fig|28128.5.peg.2100"/>
<sequence>MTHVKTVDLRQQKVCLWAVNQAFACPDGLFFLTLQRFNK</sequence>
<protein>
    <submittedName>
        <fullName evidence="1">Uncharacterized protein</fullName>
    </submittedName>
</protein>
<dbReference type="STRING" id="28128.HMPREF3226_02037"/>
<proteinExistence type="predicted"/>
<organism evidence="1 2">
    <name type="scientific">Prevotella corporis</name>
    <dbReference type="NCBI Taxonomy" id="28128"/>
    <lineage>
        <taxon>Bacteria</taxon>
        <taxon>Pseudomonadati</taxon>
        <taxon>Bacteroidota</taxon>
        <taxon>Bacteroidia</taxon>
        <taxon>Bacteroidales</taxon>
        <taxon>Prevotellaceae</taxon>
        <taxon>Prevotella</taxon>
    </lineage>
</organism>
<dbReference type="EMBL" id="LRQG01000181">
    <property type="protein sequence ID" value="KXA35559.1"/>
    <property type="molecule type" value="Genomic_DNA"/>
</dbReference>